<dbReference type="Pfam" id="PF00440">
    <property type="entry name" value="TetR_N"/>
    <property type="match status" value="1"/>
</dbReference>
<dbReference type="Gene3D" id="1.10.357.10">
    <property type="entry name" value="Tetracycline Repressor, domain 2"/>
    <property type="match status" value="1"/>
</dbReference>
<feature type="DNA-binding region" description="H-T-H motif" evidence="2">
    <location>
        <begin position="39"/>
        <end position="58"/>
    </location>
</feature>
<keyword evidence="1 2" id="KW-0238">DNA-binding</keyword>
<dbReference type="GO" id="GO:0003677">
    <property type="term" value="F:DNA binding"/>
    <property type="evidence" value="ECO:0007669"/>
    <property type="project" value="UniProtKB-UniRule"/>
</dbReference>
<dbReference type="InterPro" id="IPR036271">
    <property type="entry name" value="Tet_transcr_reg_TetR-rel_C_sf"/>
</dbReference>
<dbReference type="SUPFAM" id="SSF46689">
    <property type="entry name" value="Homeodomain-like"/>
    <property type="match status" value="1"/>
</dbReference>
<protein>
    <submittedName>
        <fullName evidence="4">TetR/AcrR family transcriptional regulator</fullName>
    </submittedName>
</protein>
<dbReference type="InterPro" id="IPR009057">
    <property type="entry name" value="Homeodomain-like_sf"/>
</dbReference>
<dbReference type="PRINTS" id="PR00455">
    <property type="entry name" value="HTHTETR"/>
</dbReference>
<evidence type="ECO:0000313" key="4">
    <source>
        <dbReference type="EMBL" id="NBG87837.1"/>
    </source>
</evidence>
<sequence>MRRVDMRTKMEESKRSAIKEKMLQSAEGIVEEEGFEGISMREVAKRSGYTPGSIYQYFENKDVLIRELIKSGYKRIMKAINQKLDEKMTIEEQIIQRFTSYIGAALNMREYYKAVMFSEDPKIIEMTAVLHSEESHEQRGINKLEKAIEKGMERGEFLKGDPTIIAKICWTANYGLLLRIIIEDIQDKKVIQELIQEQFRLLFQGLRKKEIIKWE</sequence>
<name>A0AA44BDD2_9CLOT</name>
<dbReference type="PANTHER" id="PTHR43479">
    <property type="entry name" value="ACREF/ENVCD OPERON REPRESSOR-RELATED"/>
    <property type="match status" value="1"/>
</dbReference>
<evidence type="ECO:0000313" key="5">
    <source>
        <dbReference type="Proteomes" id="UP000449710"/>
    </source>
</evidence>
<comment type="caution">
    <text evidence="4">The sequence shown here is derived from an EMBL/GenBank/DDBJ whole genome shotgun (WGS) entry which is preliminary data.</text>
</comment>
<dbReference type="Proteomes" id="UP000449710">
    <property type="component" value="Unassembled WGS sequence"/>
</dbReference>
<proteinExistence type="predicted"/>
<keyword evidence="5" id="KW-1185">Reference proteome</keyword>
<dbReference type="InterPro" id="IPR050624">
    <property type="entry name" value="HTH-type_Tx_Regulator"/>
</dbReference>
<gene>
    <name evidence="4" type="ORF">ISALK_04920</name>
</gene>
<dbReference type="PROSITE" id="PS50977">
    <property type="entry name" value="HTH_TETR_2"/>
    <property type="match status" value="1"/>
</dbReference>
<dbReference type="AlphaFoldDB" id="A0AA44BDD2"/>
<evidence type="ECO:0000256" key="2">
    <source>
        <dbReference type="PROSITE-ProRule" id="PRU00335"/>
    </source>
</evidence>
<dbReference type="InterPro" id="IPR001647">
    <property type="entry name" value="HTH_TetR"/>
</dbReference>
<dbReference type="SUPFAM" id="SSF48498">
    <property type="entry name" value="Tetracyclin repressor-like, C-terminal domain"/>
    <property type="match status" value="1"/>
</dbReference>
<organism evidence="4 5">
    <name type="scientific">Isachenkonia alkalipeptolytica</name>
    <dbReference type="NCBI Taxonomy" id="2565777"/>
    <lineage>
        <taxon>Bacteria</taxon>
        <taxon>Bacillati</taxon>
        <taxon>Bacillota</taxon>
        <taxon>Clostridia</taxon>
        <taxon>Eubacteriales</taxon>
        <taxon>Clostridiaceae</taxon>
        <taxon>Isachenkonia</taxon>
    </lineage>
</organism>
<feature type="domain" description="HTH tetR-type" evidence="3">
    <location>
        <begin position="16"/>
        <end position="76"/>
    </location>
</feature>
<evidence type="ECO:0000259" key="3">
    <source>
        <dbReference type="PROSITE" id="PS50977"/>
    </source>
</evidence>
<dbReference type="PANTHER" id="PTHR43479:SF11">
    <property type="entry name" value="ACREF_ENVCD OPERON REPRESSOR-RELATED"/>
    <property type="match status" value="1"/>
</dbReference>
<dbReference type="EMBL" id="SUMG01000004">
    <property type="protein sequence ID" value="NBG87837.1"/>
    <property type="molecule type" value="Genomic_DNA"/>
</dbReference>
<evidence type="ECO:0000256" key="1">
    <source>
        <dbReference type="ARBA" id="ARBA00023125"/>
    </source>
</evidence>
<reference evidence="4 5" key="1">
    <citation type="submission" date="2019-04" db="EMBL/GenBank/DDBJ databases">
        <title>Isachenkonia alkalipeptolytica gen. nov. sp. nov. a new anaerobic, alkiliphilic organothrophic bacterium capable to reduce synthesized ferrihydrite isolated from a soda lake.</title>
        <authorList>
            <person name="Toshchakov S.V."/>
            <person name="Zavarzina D.G."/>
            <person name="Zhilina T.N."/>
            <person name="Kostrikina N.A."/>
            <person name="Kublanov I.V."/>
        </authorList>
    </citation>
    <scope>NUCLEOTIDE SEQUENCE [LARGE SCALE GENOMIC DNA]</scope>
    <source>
        <strain evidence="4 5">Z-1701</strain>
    </source>
</reference>
<accession>A0AA44BDD2</accession>